<evidence type="ECO:0000313" key="2">
    <source>
        <dbReference type="EMBL" id="EHI56420.1"/>
    </source>
</evidence>
<protein>
    <submittedName>
        <fullName evidence="2">Uncharacterized protein</fullName>
    </submittedName>
</protein>
<accession>G5GFZ6</accession>
<gene>
    <name evidence="2" type="ORF">HMPREF9333_00485</name>
</gene>
<keyword evidence="1" id="KW-0472">Membrane</keyword>
<dbReference type="Proteomes" id="UP000003011">
    <property type="component" value="Unassembled WGS sequence"/>
</dbReference>
<keyword evidence="3" id="KW-1185">Reference proteome</keyword>
<proteinExistence type="predicted"/>
<dbReference type="HOGENOM" id="CLU_808399_0_0_9"/>
<dbReference type="STRING" id="679200.HMPREF9333_00485"/>
<name>G5GFZ6_9FIRM</name>
<keyword evidence="1" id="KW-0812">Transmembrane</keyword>
<dbReference type="AlphaFoldDB" id="G5GFZ6"/>
<reference evidence="2 3" key="1">
    <citation type="submission" date="2011-08" db="EMBL/GenBank/DDBJ databases">
        <title>The Genome Sequence of Johnsonella ignava ATCC 51276.</title>
        <authorList>
            <consortium name="The Broad Institute Genome Sequencing Platform"/>
            <person name="Earl A."/>
            <person name="Ward D."/>
            <person name="Feldgarden M."/>
            <person name="Gevers D."/>
            <person name="Izard J."/>
            <person name="Blanton J.M."/>
            <person name="Baranova O.V."/>
            <person name="Dewhirst F.E."/>
            <person name="Young S.K."/>
            <person name="Zeng Q."/>
            <person name="Gargeya S."/>
            <person name="Fitzgerald M."/>
            <person name="Haas B."/>
            <person name="Abouelleil A."/>
            <person name="Alvarado L."/>
            <person name="Arachchi H.M."/>
            <person name="Berlin A."/>
            <person name="Brown A."/>
            <person name="Chapman S.B."/>
            <person name="Chen Z."/>
            <person name="Dunbar C."/>
            <person name="Freedman E."/>
            <person name="Gearin G."/>
            <person name="Gellesch M."/>
            <person name="Goldberg J."/>
            <person name="Griggs A."/>
            <person name="Gujja S."/>
            <person name="Heiman D."/>
            <person name="Howarth C."/>
            <person name="Larson L."/>
            <person name="Lui A."/>
            <person name="MacDonald P.J.P."/>
            <person name="Montmayeur A."/>
            <person name="Murphy C."/>
            <person name="Neiman D."/>
            <person name="Pearson M."/>
            <person name="Priest M."/>
            <person name="Roberts A."/>
            <person name="Saif S."/>
            <person name="Shea T."/>
            <person name="Shenoy N."/>
            <person name="Sisk P."/>
            <person name="Stolte C."/>
            <person name="Sykes S."/>
            <person name="Wortman J."/>
            <person name="Nusbaum C."/>
            <person name="Birren B."/>
        </authorList>
    </citation>
    <scope>NUCLEOTIDE SEQUENCE [LARGE SCALE GENOMIC DNA]</scope>
    <source>
        <strain evidence="2 3">ATCC 51276</strain>
    </source>
</reference>
<dbReference type="RefSeq" id="WP_005539562.1">
    <property type="nucleotide sequence ID" value="NZ_JH378829.1"/>
</dbReference>
<comment type="caution">
    <text evidence="2">The sequence shown here is derived from an EMBL/GenBank/DDBJ whole genome shotgun (WGS) entry which is preliminary data.</text>
</comment>
<dbReference type="EMBL" id="ACZL01000009">
    <property type="protein sequence ID" value="EHI56420.1"/>
    <property type="molecule type" value="Genomic_DNA"/>
</dbReference>
<evidence type="ECO:0000256" key="1">
    <source>
        <dbReference type="SAM" id="Phobius"/>
    </source>
</evidence>
<feature type="transmembrane region" description="Helical" evidence="1">
    <location>
        <begin position="21"/>
        <end position="43"/>
    </location>
</feature>
<organism evidence="2 3">
    <name type="scientific">Johnsonella ignava ATCC 51276</name>
    <dbReference type="NCBI Taxonomy" id="679200"/>
    <lineage>
        <taxon>Bacteria</taxon>
        <taxon>Bacillati</taxon>
        <taxon>Bacillota</taxon>
        <taxon>Clostridia</taxon>
        <taxon>Lachnospirales</taxon>
        <taxon>Lachnospiraceae</taxon>
        <taxon>Johnsonella</taxon>
    </lineage>
</organism>
<keyword evidence="1" id="KW-1133">Transmembrane helix</keyword>
<sequence>MKYLKKIFNKVLKRISSGTKLEKFILIMASIAFLFHFINLILYSNAHSMEVKHFLQTNFKISFSENKSAVPFLQGNCYELTPGWNCEVYAMNCEKVLYHNNALCIPFSKDTYDIPGMKYGYFEYNGTDEDVKEMLQITCNWFEEMQKFEGIDYWIMTDSGYGTEDAALLNDPAMNLIMGYRGNIKTDIDLYTETYTDSSMTRHPICDAVVTEKEGEKQDIILVGYDLKVPKYWYDISNIGSGIWYRYFVEKAERVLSSYENREDEFIKYIKDKIKAGGGKSGFYCGITDKDLVFSLKIDGKSPDSIENVIYNGENLYFWYYNNILLDRGVDSLDISIAEVKNE</sequence>
<evidence type="ECO:0000313" key="3">
    <source>
        <dbReference type="Proteomes" id="UP000003011"/>
    </source>
</evidence>